<dbReference type="InterPro" id="IPR025827">
    <property type="entry name" value="Zn_ribbon_recom_dom"/>
</dbReference>
<dbReference type="InterPro" id="IPR036162">
    <property type="entry name" value="Resolvase-like_N_sf"/>
</dbReference>
<dbReference type="PANTHER" id="PTHR30461">
    <property type="entry name" value="DNA-INVERTASE FROM LAMBDOID PROPHAGE"/>
    <property type="match status" value="1"/>
</dbReference>
<gene>
    <name evidence="3" type="ORF">CLOSYM_03194</name>
</gene>
<dbReference type="SUPFAM" id="SSF53041">
    <property type="entry name" value="Resolvase-like"/>
    <property type="match status" value="1"/>
</dbReference>
<name>A0ABC9TVM8_CLOSY</name>
<reference evidence="3 4" key="1">
    <citation type="submission" date="2013-07" db="EMBL/GenBank/DDBJ databases">
        <authorList>
            <person name="Weinstock G."/>
            <person name="Sodergren E."/>
            <person name="Wylie T."/>
            <person name="Fulton L."/>
            <person name="Fulton R."/>
            <person name="Fronick C."/>
            <person name="O'Laughlin M."/>
            <person name="Godfrey J."/>
            <person name="Miner T."/>
            <person name="Herter B."/>
            <person name="Appelbaum E."/>
            <person name="Cordes M."/>
            <person name="Lek S."/>
            <person name="Wollam A."/>
            <person name="Pepin K.H."/>
            <person name="Palsikar V.B."/>
            <person name="Mitreva M."/>
            <person name="Wilson R.K."/>
        </authorList>
    </citation>
    <scope>NUCLEOTIDE SEQUENCE [LARGE SCALE GENOMIC DNA]</scope>
    <source>
        <strain evidence="3 4">ATCC 14940</strain>
    </source>
</reference>
<dbReference type="Pfam" id="PF07508">
    <property type="entry name" value="Recombinase"/>
    <property type="match status" value="1"/>
</dbReference>
<dbReference type="Pfam" id="PF13408">
    <property type="entry name" value="Zn_ribbon_recom"/>
    <property type="match status" value="1"/>
</dbReference>
<protein>
    <submittedName>
        <fullName evidence="3">Resolvase protein</fullName>
    </submittedName>
</protein>
<dbReference type="InterPro" id="IPR011109">
    <property type="entry name" value="DNA_bind_recombinase_dom"/>
</dbReference>
<dbReference type="CDD" id="cd00338">
    <property type="entry name" value="Ser_Recombinase"/>
    <property type="match status" value="1"/>
</dbReference>
<dbReference type="EMBL" id="AWSU01000245">
    <property type="protein sequence ID" value="ERI75510.1"/>
    <property type="molecule type" value="Genomic_DNA"/>
</dbReference>
<feature type="domain" description="Recombinase" evidence="2">
    <location>
        <begin position="221"/>
        <end position="360"/>
    </location>
</feature>
<evidence type="ECO:0000313" key="4">
    <source>
        <dbReference type="Proteomes" id="UP000016491"/>
    </source>
</evidence>
<dbReference type="SMART" id="SM00857">
    <property type="entry name" value="Resolvase"/>
    <property type="match status" value="1"/>
</dbReference>
<dbReference type="Gene3D" id="3.90.1750.20">
    <property type="entry name" value="Putative Large Serine Recombinase, Chain B, Domain 2"/>
    <property type="match status" value="1"/>
</dbReference>
<dbReference type="InterPro" id="IPR038109">
    <property type="entry name" value="DNA_bind_recomb_sf"/>
</dbReference>
<dbReference type="PROSITE" id="PS51736">
    <property type="entry name" value="RECOMBINASES_3"/>
    <property type="match status" value="1"/>
</dbReference>
<dbReference type="Gene3D" id="3.40.50.1390">
    <property type="entry name" value="Resolvase, N-terminal catalytic domain"/>
    <property type="match status" value="1"/>
</dbReference>
<dbReference type="InterPro" id="IPR050639">
    <property type="entry name" value="SSR_resolvase"/>
</dbReference>
<dbReference type="PROSITE" id="PS51737">
    <property type="entry name" value="RECOMBINASE_DNA_BIND"/>
    <property type="match status" value="1"/>
</dbReference>
<feature type="domain" description="Resolvase/invertase-type recombinase catalytic" evidence="1">
    <location>
        <begin position="61"/>
        <end position="213"/>
    </location>
</feature>
<dbReference type="AlphaFoldDB" id="A0ABC9TVM8"/>
<dbReference type="InterPro" id="IPR006119">
    <property type="entry name" value="Resolv_N"/>
</dbReference>
<dbReference type="PANTHER" id="PTHR30461:SF23">
    <property type="entry name" value="DNA RECOMBINASE-RELATED"/>
    <property type="match status" value="1"/>
</dbReference>
<evidence type="ECO:0000259" key="1">
    <source>
        <dbReference type="PROSITE" id="PS51736"/>
    </source>
</evidence>
<organism evidence="3 4">
    <name type="scientific">[Clostridium] symbiosum ATCC 14940</name>
    <dbReference type="NCBI Taxonomy" id="411472"/>
    <lineage>
        <taxon>Bacteria</taxon>
        <taxon>Bacillati</taxon>
        <taxon>Bacillota</taxon>
        <taxon>Clostridia</taxon>
        <taxon>Lachnospirales</taxon>
        <taxon>Lachnospiraceae</taxon>
        <taxon>Otoolea</taxon>
    </lineage>
</organism>
<evidence type="ECO:0000313" key="3">
    <source>
        <dbReference type="EMBL" id="ERI75510.1"/>
    </source>
</evidence>
<proteinExistence type="predicted"/>
<accession>A0ABC9TVM8</accession>
<evidence type="ECO:0000259" key="2">
    <source>
        <dbReference type="PROSITE" id="PS51737"/>
    </source>
</evidence>
<comment type="caution">
    <text evidence="3">The sequence shown here is derived from an EMBL/GenBank/DDBJ whole genome shotgun (WGS) entry which is preliminary data.</text>
</comment>
<sequence>MQTPPGAVNTERLLHDFPFTGLLRPDITMALKLYHLRGVLARDVIFIEIFHIMFLQGVDIMYAIYLRKSRADQEAETRGEGETLARHEQELTKLSIKMKLPIGAVYKEIVSGETISARPWMQQLLLEVMQGKWEGVLVMEVERLARGDTKDQGTVAEAFKFSHTKIITPTKVFDPDNEYDEEYFEFNLFMSRREYKTINRRIQRGRVSAFEEGWYIAGTAPYGYEKVKKKENKGYVLEVVPDEAKIVQLIYELYTTSQEDGTSFGSYQICERLNLMQVPSRTGRKWSASSIMDILRNPVYAGYQRWGWRKPEKQLIDGRIIESRPKNDDCKKVRGKFKPIISEELYEQAQLIRKCKPVPKTGITMLQNPLSGLIYCAKCGTMMTRAGSNTKTNYPVLRCPNSRCDNVSAPLLLVEQKLLTSLSDWLRKYELDWPKEEREEYASVISFKEAAYKSVRSAYGQTEKQLSNTYDLLEQGIYDIETFQERRRVLEEKRCTLRVELDELKRDYEDAIESDSAQRDYIPKVKNVVSVYWTINDVSVRNEMLKSVLIKADYLKTERNRKGQGATANFTLNIYPKTPKEP</sequence>
<dbReference type="Proteomes" id="UP000016491">
    <property type="component" value="Unassembled WGS sequence"/>
</dbReference>
<dbReference type="Pfam" id="PF00239">
    <property type="entry name" value="Resolvase"/>
    <property type="match status" value="1"/>
</dbReference>